<accession>A0A6C0BYN0</accession>
<sequence length="150" mass="17003">MEGARSAEKNRMLQLANSPHTEVLEYAYETPQRDADAIMCVKLATLAVEARRGLPSDLSVVIAARKICKENPTLKQFSRTHPQTFMAMMDMEKCGQALEMLQRLARLRQHVDEGMSEAEANVHANRIIMENTMRNPTEEEKQTLDVPTQC</sequence>
<dbReference type="EMBL" id="MN739300">
    <property type="protein sequence ID" value="QHS97505.1"/>
    <property type="molecule type" value="Genomic_DNA"/>
</dbReference>
<proteinExistence type="predicted"/>
<evidence type="ECO:0000313" key="1">
    <source>
        <dbReference type="EMBL" id="QHS97505.1"/>
    </source>
</evidence>
<name>A0A6C0BYN0_9ZZZZ</name>
<organism evidence="1">
    <name type="scientific">viral metagenome</name>
    <dbReference type="NCBI Taxonomy" id="1070528"/>
    <lineage>
        <taxon>unclassified sequences</taxon>
        <taxon>metagenomes</taxon>
        <taxon>organismal metagenomes</taxon>
    </lineage>
</organism>
<dbReference type="AlphaFoldDB" id="A0A6C0BYN0"/>
<reference evidence="1" key="1">
    <citation type="journal article" date="2020" name="Nature">
        <title>Giant virus diversity and host interactions through global metagenomics.</title>
        <authorList>
            <person name="Schulz F."/>
            <person name="Roux S."/>
            <person name="Paez-Espino D."/>
            <person name="Jungbluth S."/>
            <person name="Walsh D.A."/>
            <person name="Denef V.J."/>
            <person name="McMahon K.D."/>
            <person name="Konstantinidis K.T."/>
            <person name="Eloe-Fadrosh E.A."/>
            <person name="Kyrpides N.C."/>
            <person name="Woyke T."/>
        </authorList>
    </citation>
    <scope>NUCLEOTIDE SEQUENCE</scope>
    <source>
        <strain evidence="1">GVMAG-M-3300020182-33</strain>
    </source>
</reference>
<protein>
    <submittedName>
        <fullName evidence="1">Uncharacterized protein</fullName>
    </submittedName>
</protein>